<dbReference type="EMBL" id="CP064788">
    <property type="protein sequence ID" value="QSG09005.1"/>
    <property type="molecule type" value="Genomic_DNA"/>
</dbReference>
<evidence type="ECO:0000313" key="1">
    <source>
        <dbReference type="EMBL" id="QSG09005.1"/>
    </source>
</evidence>
<dbReference type="Proteomes" id="UP000662973">
    <property type="component" value="Chromosome"/>
</dbReference>
<gene>
    <name evidence="1" type="ORF">HSR122_1614</name>
</gene>
<name>A0A897NC42_9EURY</name>
<keyword evidence="2" id="KW-1185">Reference proteome</keyword>
<evidence type="ECO:0000313" key="2">
    <source>
        <dbReference type="Proteomes" id="UP000662973"/>
    </source>
</evidence>
<proteinExistence type="predicted"/>
<reference evidence="1 2" key="1">
    <citation type="submission" date="2020-11" db="EMBL/GenBank/DDBJ databases">
        <title>Carbohydrate-dependent, anaerobic sulfur respiration: A novel catabolism in halophilic archaea.</title>
        <authorList>
            <person name="Sorokin D.Y."/>
            <person name="Messina E."/>
            <person name="Smedile F."/>
            <person name="La Cono V."/>
            <person name="Hallsworth J.E."/>
            <person name="Yakimov M.M."/>
        </authorList>
    </citation>
    <scope>NUCLEOTIDE SEQUENCE [LARGE SCALE GENOMIC DNA]</scope>
    <source>
        <strain evidence="1 2">HSR12-2</strain>
    </source>
</reference>
<dbReference type="KEGG" id="hds:HSR122_1614"/>
<dbReference type="AlphaFoldDB" id="A0A897NC42"/>
<accession>A0A897NC42</accession>
<organism evidence="1 2">
    <name type="scientific">Halapricum desulfuricans</name>
    <dbReference type="NCBI Taxonomy" id="2841257"/>
    <lineage>
        <taxon>Archaea</taxon>
        <taxon>Methanobacteriati</taxon>
        <taxon>Methanobacteriota</taxon>
        <taxon>Stenosarchaea group</taxon>
        <taxon>Halobacteria</taxon>
        <taxon>Halobacteriales</taxon>
        <taxon>Haloarculaceae</taxon>
        <taxon>Halapricum</taxon>
    </lineage>
</organism>
<protein>
    <submittedName>
        <fullName evidence="1">Uncharacterized protein</fullName>
    </submittedName>
</protein>
<sequence>MMTDTDIQAIEFEQTDRAMGVYIEGIGVYGNGSREVLDSTTVGSPREFDRIRAFESRCKRQYGL</sequence>